<protein>
    <submittedName>
        <fullName evidence="2">Uncharacterized protein</fullName>
    </submittedName>
</protein>
<organism evidence="2 3">
    <name type="scientific">Phytohabitans houttuyneae</name>
    <dbReference type="NCBI Taxonomy" id="1076126"/>
    <lineage>
        <taxon>Bacteria</taxon>
        <taxon>Bacillati</taxon>
        <taxon>Actinomycetota</taxon>
        <taxon>Actinomycetes</taxon>
        <taxon>Micromonosporales</taxon>
        <taxon>Micromonosporaceae</taxon>
    </lineage>
</organism>
<feature type="transmembrane region" description="Helical" evidence="1">
    <location>
        <begin position="6"/>
        <end position="25"/>
    </location>
</feature>
<name>A0A6V8K165_9ACTN</name>
<keyword evidence="1" id="KW-0472">Membrane</keyword>
<keyword evidence="1" id="KW-1133">Transmembrane helix</keyword>
<reference evidence="2 3" key="1">
    <citation type="submission" date="2020-03" db="EMBL/GenBank/DDBJ databases">
        <title>Whole genome shotgun sequence of Phytohabitans houttuyneae NBRC 108639.</title>
        <authorList>
            <person name="Komaki H."/>
            <person name="Tamura T."/>
        </authorList>
    </citation>
    <scope>NUCLEOTIDE SEQUENCE [LARGE SCALE GENOMIC DNA]</scope>
    <source>
        <strain evidence="2 3">NBRC 108639</strain>
    </source>
</reference>
<gene>
    <name evidence="2" type="ORF">Phou_015100</name>
</gene>
<sequence>MLSIEALTFVIAALALLTAILVGYVNHRASEAAQDQAAAATQQVDLTRQQLNASEIARRESLEPYVVVDIAPKIGSPQALMLTIENIGPSVARNVRIASEPPLQRSYEKAEGPATPIMSWPILVNGIATLPPGRRIELPFDMRGARVDGDLPMQYRITVDADGPFGPVSQMEYDIDLNIYDAEYLEEKGVAHLVKQLERVASFVEWYKRREESEQFREWIASQREKDGEPE</sequence>
<proteinExistence type="predicted"/>
<reference evidence="2 3" key="2">
    <citation type="submission" date="2020-03" db="EMBL/GenBank/DDBJ databases">
        <authorList>
            <person name="Ichikawa N."/>
            <person name="Kimura A."/>
            <person name="Kitahashi Y."/>
            <person name="Uohara A."/>
        </authorList>
    </citation>
    <scope>NUCLEOTIDE SEQUENCE [LARGE SCALE GENOMIC DNA]</scope>
    <source>
        <strain evidence="2 3">NBRC 108639</strain>
    </source>
</reference>
<dbReference type="EMBL" id="BLPF01000001">
    <property type="protein sequence ID" value="GFJ77330.1"/>
    <property type="molecule type" value="Genomic_DNA"/>
</dbReference>
<evidence type="ECO:0000313" key="3">
    <source>
        <dbReference type="Proteomes" id="UP000482800"/>
    </source>
</evidence>
<dbReference type="Proteomes" id="UP000482800">
    <property type="component" value="Unassembled WGS sequence"/>
</dbReference>
<keyword evidence="3" id="KW-1185">Reference proteome</keyword>
<accession>A0A6V8K165</accession>
<comment type="caution">
    <text evidence="2">The sequence shown here is derived from an EMBL/GenBank/DDBJ whole genome shotgun (WGS) entry which is preliminary data.</text>
</comment>
<keyword evidence="1" id="KW-0812">Transmembrane</keyword>
<dbReference type="AlphaFoldDB" id="A0A6V8K165"/>
<evidence type="ECO:0000256" key="1">
    <source>
        <dbReference type="SAM" id="Phobius"/>
    </source>
</evidence>
<evidence type="ECO:0000313" key="2">
    <source>
        <dbReference type="EMBL" id="GFJ77330.1"/>
    </source>
</evidence>